<keyword evidence="11" id="KW-0482">Metalloprotease</keyword>
<gene>
    <name evidence="19" type="ORF">HHI36_000864</name>
</gene>
<dbReference type="GO" id="GO:0046872">
    <property type="term" value="F:metal ion binding"/>
    <property type="evidence" value="ECO:0007669"/>
    <property type="project" value="UniProtKB-KW"/>
</dbReference>
<dbReference type="Pfam" id="PF22248">
    <property type="entry name" value="ERMP1_C"/>
    <property type="match status" value="1"/>
</dbReference>
<evidence type="ECO:0000256" key="11">
    <source>
        <dbReference type="ARBA" id="ARBA00023049"/>
    </source>
</evidence>
<comment type="cofactor">
    <cofactor evidence="1">
        <name>Zn(2+)</name>
        <dbReference type="ChEBI" id="CHEBI:29105"/>
    </cofactor>
</comment>
<name>A0ABD2P5X7_9CUCU</name>
<feature type="transmembrane region" description="Helical" evidence="15">
    <location>
        <begin position="279"/>
        <end position="307"/>
    </location>
</feature>
<evidence type="ECO:0000259" key="18">
    <source>
        <dbReference type="Pfam" id="PF22249"/>
    </source>
</evidence>
<accession>A0ABD2P5X7</accession>
<keyword evidence="6" id="KW-0479">Metal-binding</keyword>
<evidence type="ECO:0000256" key="10">
    <source>
        <dbReference type="ARBA" id="ARBA00022989"/>
    </source>
</evidence>
<evidence type="ECO:0000256" key="4">
    <source>
        <dbReference type="ARBA" id="ARBA00022670"/>
    </source>
</evidence>
<feature type="transmembrane region" description="Helical" evidence="15">
    <location>
        <begin position="449"/>
        <end position="475"/>
    </location>
</feature>
<dbReference type="PANTHER" id="PTHR12147">
    <property type="entry name" value="METALLOPEPTIDASE M28 FAMILY MEMBER"/>
    <property type="match status" value="1"/>
</dbReference>
<evidence type="ECO:0000259" key="16">
    <source>
        <dbReference type="Pfam" id="PF04389"/>
    </source>
</evidence>
<dbReference type="GO" id="GO:0006508">
    <property type="term" value="P:proteolysis"/>
    <property type="evidence" value="ECO:0007669"/>
    <property type="project" value="UniProtKB-KW"/>
</dbReference>
<dbReference type="InterPro" id="IPR053973">
    <property type="entry name" value="ERMP1-like_C"/>
</dbReference>
<keyword evidence="8" id="KW-0256">Endoplasmic reticulum</keyword>
<feature type="transmembrane region" description="Helical" evidence="15">
    <location>
        <begin position="410"/>
        <end position="437"/>
    </location>
</feature>
<keyword evidence="9" id="KW-0862">Zinc</keyword>
<proteinExistence type="inferred from homology"/>
<evidence type="ECO:0000256" key="2">
    <source>
        <dbReference type="ARBA" id="ARBA00004477"/>
    </source>
</evidence>
<feature type="domain" description="Endoplasmic reticulum metallopeptidase 1-like C-terminal" evidence="17">
    <location>
        <begin position="512"/>
        <end position="737"/>
    </location>
</feature>
<dbReference type="SUPFAM" id="SSF53187">
    <property type="entry name" value="Zn-dependent exopeptidases"/>
    <property type="match status" value="1"/>
</dbReference>
<evidence type="ECO:0000313" key="19">
    <source>
        <dbReference type="EMBL" id="KAL3286357.1"/>
    </source>
</evidence>
<dbReference type="Gene3D" id="3.40.630.10">
    <property type="entry name" value="Zn peptidases"/>
    <property type="match status" value="1"/>
</dbReference>
<evidence type="ECO:0000256" key="14">
    <source>
        <dbReference type="ARBA" id="ARBA00078796"/>
    </source>
</evidence>
<feature type="transmembrane region" description="Helical" evidence="15">
    <location>
        <begin position="352"/>
        <end position="376"/>
    </location>
</feature>
<dbReference type="InterPro" id="IPR048024">
    <property type="entry name" value="Fxna-like_M28_dom"/>
</dbReference>
<dbReference type="InterPro" id="IPR045175">
    <property type="entry name" value="M28_fam"/>
</dbReference>
<evidence type="ECO:0000256" key="9">
    <source>
        <dbReference type="ARBA" id="ARBA00022833"/>
    </source>
</evidence>
<feature type="transmembrane region" description="Helical" evidence="15">
    <location>
        <begin position="482"/>
        <end position="503"/>
    </location>
</feature>
<comment type="subcellular location">
    <subcellularLocation>
        <location evidence="2">Endoplasmic reticulum membrane</location>
        <topology evidence="2">Multi-pass membrane protein</topology>
    </subcellularLocation>
</comment>
<dbReference type="InterPro" id="IPR053974">
    <property type="entry name" value="ERMP1_1-A_TM"/>
</dbReference>
<dbReference type="Pfam" id="PF04389">
    <property type="entry name" value="Peptidase_M28"/>
    <property type="match status" value="1"/>
</dbReference>
<dbReference type="GO" id="GO:0008237">
    <property type="term" value="F:metallopeptidase activity"/>
    <property type="evidence" value="ECO:0007669"/>
    <property type="project" value="UniProtKB-KW"/>
</dbReference>
<feature type="transmembrane region" description="Helical" evidence="15">
    <location>
        <begin position="319"/>
        <end position="340"/>
    </location>
</feature>
<evidence type="ECO:0000256" key="8">
    <source>
        <dbReference type="ARBA" id="ARBA00022824"/>
    </source>
</evidence>
<dbReference type="Proteomes" id="UP001516400">
    <property type="component" value="Unassembled WGS sequence"/>
</dbReference>
<evidence type="ECO:0000256" key="15">
    <source>
        <dbReference type="SAM" id="Phobius"/>
    </source>
</evidence>
<dbReference type="CDD" id="cd03875">
    <property type="entry name" value="M28_Fxna_like"/>
    <property type="match status" value="1"/>
</dbReference>
<protein>
    <recommendedName>
        <fullName evidence="14">FXNA-like protease</fullName>
    </recommendedName>
</protein>
<evidence type="ECO:0000256" key="1">
    <source>
        <dbReference type="ARBA" id="ARBA00001947"/>
    </source>
</evidence>
<reference evidence="19 20" key="1">
    <citation type="journal article" date="2021" name="BMC Biol.">
        <title>Horizontally acquired antibacterial genes associated with adaptive radiation of ladybird beetles.</title>
        <authorList>
            <person name="Li H.S."/>
            <person name="Tang X.F."/>
            <person name="Huang Y.H."/>
            <person name="Xu Z.Y."/>
            <person name="Chen M.L."/>
            <person name="Du X.Y."/>
            <person name="Qiu B.Y."/>
            <person name="Chen P.T."/>
            <person name="Zhang W."/>
            <person name="Slipinski A."/>
            <person name="Escalona H.E."/>
            <person name="Waterhouse R.M."/>
            <person name="Zwick A."/>
            <person name="Pang H."/>
        </authorList>
    </citation>
    <scope>NUCLEOTIDE SEQUENCE [LARGE SCALE GENOMIC DNA]</scope>
    <source>
        <strain evidence="19">SYSU2018</strain>
    </source>
</reference>
<evidence type="ECO:0000256" key="6">
    <source>
        <dbReference type="ARBA" id="ARBA00022723"/>
    </source>
</evidence>
<dbReference type="InterPro" id="IPR007484">
    <property type="entry name" value="Peptidase_M28"/>
</dbReference>
<keyword evidence="7" id="KW-0378">Hydrolase</keyword>
<comment type="caution">
    <text evidence="19">The sequence shown here is derived from an EMBL/GenBank/DDBJ whole genome shotgun (WGS) entry which is preliminary data.</text>
</comment>
<comment type="similarity">
    <text evidence="3">Belongs to the peptidase M28 family.</text>
</comment>
<dbReference type="FunFam" id="3.40.630.10:FF:000008">
    <property type="entry name" value="Endoplasmic reticulum metallopeptidase 1"/>
    <property type="match status" value="1"/>
</dbReference>
<keyword evidence="4" id="KW-0645">Protease</keyword>
<feature type="transmembrane region" description="Helical" evidence="15">
    <location>
        <begin position="382"/>
        <end position="403"/>
    </location>
</feature>
<evidence type="ECO:0000256" key="5">
    <source>
        <dbReference type="ARBA" id="ARBA00022692"/>
    </source>
</evidence>
<dbReference type="PANTHER" id="PTHR12147:SF22">
    <property type="entry name" value="ENDOPLASMIC RETICULUM METALLOPEPTIDASE 1"/>
    <property type="match status" value="1"/>
</dbReference>
<evidence type="ECO:0000256" key="7">
    <source>
        <dbReference type="ARBA" id="ARBA00022801"/>
    </source>
</evidence>
<keyword evidence="13" id="KW-0325">Glycoprotein</keyword>
<feature type="domain" description="Endoplasmic reticulum metallopeptidase 1/1-A TM" evidence="18">
    <location>
        <begin position="275"/>
        <end position="493"/>
    </location>
</feature>
<feature type="domain" description="Peptidase M28" evidence="16">
    <location>
        <begin position="10"/>
        <end position="203"/>
    </location>
</feature>
<keyword evidence="5 15" id="KW-0812">Transmembrane</keyword>
<keyword evidence="12 15" id="KW-0472">Membrane</keyword>
<dbReference type="AlphaFoldDB" id="A0ABD2P5X7"/>
<evidence type="ECO:0000256" key="13">
    <source>
        <dbReference type="ARBA" id="ARBA00023180"/>
    </source>
</evidence>
<sequence length="739" mass="83414">MTNVYRDMQNVIVKVGSLIKSPHSLLINCHFDTVMNSPGASDDGAGCAVMMEILRVIAKSEKILRHNIIFLFNGGEENFMPASHGFITQHKWAKEIRAFINLEACGAGGREILFQAGPSHPWIMETYSEEVPYPFASTLAQEIFQSGVIPGDTDFRIFRDFGNLSGLDFAWSSNGYVYHSEYDSLEQIPLGSLQRTGDNILALAIGMTQGHQLSNVEQYKSGNLVFFDFLGAFVVRWSMGAADLINILSVIFSVYSLYTNAKRAEVSDYLSKKTYCRKVLGCVGCVVSSWISALLGCLAIAFFLNGFGVTMSWYANPVWIFFLYVIPTYIASILTIYLHASYFNKDLILSPWTLFQLYFDAYQLLWTICLALGVIARIRSSFIALIWVIAATVENLVKSYIYGKWRDSKWLLLHIGVMGLPFVQGFYLTISALYLFIPLTGRAGAGSYAEFLIAIMTSLQFCMLLCFAVPVILLVQKVKKVFSLLMGIFLVSIAVLLLTPLGFPYSGNPNSPAPQRFMIIHSERIYHDAQGRMNNRTYGYWIVDMDINSPHSVDNYVPEMKNAIAIDQDCHDYLYCGLPYLVPVLNMLRKTHWIAAPSPPKTMPLNMTLKNRENIPHGERLYIEIEGANHIGVMMSPVFGVTLKQWSLESKQPLAGPIWNGRNTYFIYYTYGLNPVPFNFYIDFEVPSNHSGPLMDFAVTTHHLFGKNKKSEPLEKIVQQFPSWTTVTAWTAIYKSWLI</sequence>
<feature type="transmembrane region" description="Helical" evidence="15">
    <location>
        <begin position="237"/>
        <end position="258"/>
    </location>
</feature>
<evidence type="ECO:0000256" key="3">
    <source>
        <dbReference type="ARBA" id="ARBA00010918"/>
    </source>
</evidence>
<evidence type="ECO:0000313" key="20">
    <source>
        <dbReference type="Proteomes" id="UP001516400"/>
    </source>
</evidence>
<evidence type="ECO:0000259" key="17">
    <source>
        <dbReference type="Pfam" id="PF22248"/>
    </source>
</evidence>
<organism evidence="19 20">
    <name type="scientific">Cryptolaemus montrouzieri</name>
    <dbReference type="NCBI Taxonomy" id="559131"/>
    <lineage>
        <taxon>Eukaryota</taxon>
        <taxon>Metazoa</taxon>
        <taxon>Ecdysozoa</taxon>
        <taxon>Arthropoda</taxon>
        <taxon>Hexapoda</taxon>
        <taxon>Insecta</taxon>
        <taxon>Pterygota</taxon>
        <taxon>Neoptera</taxon>
        <taxon>Endopterygota</taxon>
        <taxon>Coleoptera</taxon>
        <taxon>Polyphaga</taxon>
        <taxon>Cucujiformia</taxon>
        <taxon>Coccinelloidea</taxon>
        <taxon>Coccinellidae</taxon>
        <taxon>Scymninae</taxon>
        <taxon>Scymnini</taxon>
        <taxon>Cryptolaemus</taxon>
    </lineage>
</organism>
<dbReference type="Pfam" id="PF22249">
    <property type="entry name" value="ERMP1-TM"/>
    <property type="match status" value="1"/>
</dbReference>
<keyword evidence="20" id="KW-1185">Reference proteome</keyword>
<dbReference type="EMBL" id="JABFTP020000185">
    <property type="protein sequence ID" value="KAL3286357.1"/>
    <property type="molecule type" value="Genomic_DNA"/>
</dbReference>
<keyword evidence="10 15" id="KW-1133">Transmembrane helix</keyword>
<evidence type="ECO:0000256" key="12">
    <source>
        <dbReference type="ARBA" id="ARBA00023136"/>
    </source>
</evidence>
<dbReference type="GO" id="GO:0005789">
    <property type="term" value="C:endoplasmic reticulum membrane"/>
    <property type="evidence" value="ECO:0007669"/>
    <property type="project" value="UniProtKB-SubCell"/>
</dbReference>